<keyword evidence="3" id="KW-1185">Reference proteome</keyword>
<protein>
    <recommendedName>
        <fullName evidence="4">Cell-wall binding lipoprotein</fullName>
    </recommendedName>
</protein>
<organism evidence="2 3">
    <name type="scientific">Salinicoccus jeotgali</name>
    <dbReference type="NCBI Taxonomy" id="381634"/>
    <lineage>
        <taxon>Bacteria</taxon>
        <taxon>Bacillati</taxon>
        <taxon>Bacillota</taxon>
        <taxon>Bacilli</taxon>
        <taxon>Bacillales</taxon>
        <taxon>Staphylococcaceae</taxon>
        <taxon>Salinicoccus</taxon>
    </lineage>
</organism>
<feature type="coiled-coil region" evidence="1">
    <location>
        <begin position="26"/>
        <end position="67"/>
    </location>
</feature>
<accession>A0ABP7EWH1</accession>
<comment type="caution">
    <text evidence="2">The sequence shown here is derived from an EMBL/GenBank/DDBJ whole genome shotgun (WGS) entry which is preliminary data.</text>
</comment>
<dbReference type="Proteomes" id="UP001500920">
    <property type="component" value="Unassembled WGS sequence"/>
</dbReference>
<evidence type="ECO:0008006" key="4">
    <source>
        <dbReference type="Google" id="ProtNLM"/>
    </source>
</evidence>
<sequence length="186" mass="21831">MKRMMSIILSVMFLSACSGNPVEQDLKKANERNEELKRLLQTEEVSLQKNTQRLENLEQEISKMKEIRGNPDISKYVQDIESYASEMESSFDELDKMIRENEESPQNLQSNFKEVEKQISRTIEDYNDETTDVELDDYLKRRHESILLANDEILAAIDILNRGIENDDPDLFKEGLDQLKQVNEYY</sequence>
<gene>
    <name evidence="2" type="ORF">GCM10022378_13920</name>
</gene>
<name>A0ABP7EWH1_9STAP</name>
<proteinExistence type="predicted"/>
<evidence type="ECO:0000313" key="2">
    <source>
        <dbReference type="EMBL" id="GAA3725244.1"/>
    </source>
</evidence>
<dbReference type="EMBL" id="BAABCK010000023">
    <property type="protein sequence ID" value="GAA3725244.1"/>
    <property type="molecule type" value="Genomic_DNA"/>
</dbReference>
<keyword evidence="1" id="KW-0175">Coiled coil</keyword>
<dbReference type="PROSITE" id="PS51257">
    <property type="entry name" value="PROKAR_LIPOPROTEIN"/>
    <property type="match status" value="1"/>
</dbReference>
<evidence type="ECO:0000256" key="1">
    <source>
        <dbReference type="SAM" id="Coils"/>
    </source>
</evidence>
<evidence type="ECO:0000313" key="3">
    <source>
        <dbReference type="Proteomes" id="UP001500920"/>
    </source>
</evidence>
<reference evidence="3" key="1">
    <citation type="journal article" date="2019" name="Int. J. Syst. Evol. Microbiol.">
        <title>The Global Catalogue of Microorganisms (GCM) 10K type strain sequencing project: providing services to taxonomists for standard genome sequencing and annotation.</title>
        <authorList>
            <consortium name="The Broad Institute Genomics Platform"/>
            <consortium name="The Broad Institute Genome Sequencing Center for Infectious Disease"/>
            <person name="Wu L."/>
            <person name="Ma J."/>
        </authorList>
    </citation>
    <scope>NUCLEOTIDE SEQUENCE [LARGE SCALE GENOMIC DNA]</scope>
    <source>
        <strain evidence="3">JCM 16981</strain>
    </source>
</reference>
<dbReference type="RefSeq" id="WP_344702848.1">
    <property type="nucleotide sequence ID" value="NZ_BAABCK010000023.1"/>
</dbReference>